<dbReference type="RefSeq" id="WP_147099393.1">
    <property type="nucleotide sequence ID" value="NZ_VOOS01000002.1"/>
</dbReference>
<dbReference type="Gene3D" id="3.40.50.880">
    <property type="match status" value="1"/>
</dbReference>
<dbReference type="Proteomes" id="UP000321721">
    <property type="component" value="Unassembled WGS sequence"/>
</dbReference>
<dbReference type="PANTHER" id="PTHR12993">
    <property type="entry name" value="N-ACETYLGLUCOSAMINYL-PHOSPHATIDYLINOSITOL DE-N-ACETYLASE-RELATED"/>
    <property type="match status" value="1"/>
</dbReference>
<dbReference type="OrthoDB" id="9759749at2"/>
<evidence type="ECO:0000313" key="2">
    <source>
        <dbReference type="EMBL" id="TXB66015.1"/>
    </source>
</evidence>
<feature type="chain" id="PRO_5023111683" evidence="1">
    <location>
        <begin position="19"/>
        <end position="823"/>
    </location>
</feature>
<proteinExistence type="predicted"/>
<sequence length="823" mass="93791">MKKIGLIVSLFVVLVGFAQQPKQLSSSEIYQKIQKLNVLGNVLYLAAHPDDENTRFIAYSANEKLYNTAYLSLTRGDGGQNLIGTEIREELGIIRTQELLAARRTDGGQQFFSRANDFGYSKNPEETLEIWDKDKILADVVWVIRKFRPDVIVCRFPTDGGGGHGHHTSSALLGVEAFDLAADKTKYPEQLKYVDVWQPKRIVVNTGRWWNDKISVNDPGVVAEDIGLYNNTLGISYNELAAKSRTMHKSQGFGSTGSRGELIEYFEHLKGEEAKHSLFEGYKTDWTRVKGSEKIESLINELVSNYNVEQPHLSVPQLINLKKEINQINDKFWKEIKLKEIDELIRNCMGIYFEARAQDYLTVPGDSIKVDFEFITRTYSNFKIKKIFSKELNLEMKMDSVLSQNKKIDYNHTFFVPRNIEISQPYWLKEEGTLGTYKVDDQLNIGKPENDSAINFKLVCELDGVEITYQIPLIYKWNDPVKGESYRPFVIVPPVFVNFSEQLQLFSNLNSREIELTIKSNSTNVNTKLKLDTPKGWELSQNSFDIKLAKKGEEQKMKVMLTPSVEAEIGDLKAMLTVNEKTYDKSINEIIYDHIPTQIYMPKAKSKLVFVDLKTKGNKIGYFNGAGDKIPEALTSIGYNVDEILESDLALDNLKQYNAIVVGIRAVNVNDRMEFIMPKLLAYAENGGTLIMQYNTSHRLKTDAFAPYNLKLSRDRVTEEDAEVTFLKPEHPVLNAPNKITKADFEGWVQERGLYFPNEWDEKYDAVLSWHDKNEPAKNGSLLVAKYGKGHYVYTGISFFRELPAAVPGAYRLFVNLISLGNE</sequence>
<evidence type="ECO:0000313" key="3">
    <source>
        <dbReference type="Proteomes" id="UP000321721"/>
    </source>
</evidence>
<dbReference type="Pfam" id="PF02585">
    <property type="entry name" value="PIG-L"/>
    <property type="match status" value="1"/>
</dbReference>
<evidence type="ECO:0000256" key="1">
    <source>
        <dbReference type="SAM" id="SignalP"/>
    </source>
</evidence>
<organism evidence="2 3">
    <name type="scientific">Vicingus serpentipes</name>
    <dbReference type="NCBI Taxonomy" id="1926625"/>
    <lineage>
        <taxon>Bacteria</taxon>
        <taxon>Pseudomonadati</taxon>
        <taxon>Bacteroidota</taxon>
        <taxon>Flavobacteriia</taxon>
        <taxon>Flavobacteriales</taxon>
        <taxon>Vicingaceae</taxon>
        <taxon>Vicingus</taxon>
    </lineage>
</organism>
<protein>
    <submittedName>
        <fullName evidence="2">PIG-L family deacetylase</fullName>
    </submittedName>
</protein>
<comment type="caution">
    <text evidence="2">The sequence shown here is derived from an EMBL/GenBank/DDBJ whole genome shotgun (WGS) entry which is preliminary data.</text>
</comment>
<dbReference type="SUPFAM" id="SSF102588">
    <property type="entry name" value="LmbE-like"/>
    <property type="match status" value="1"/>
</dbReference>
<keyword evidence="3" id="KW-1185">Reference proteome</keyword>
<dbReference type="EMBL" id="VOOS01000002">
    <property type="protein sequence ID" value="TXB66015.1"/>
    <property type="molecule type" value="Genomic_DNA"/>
</dbReference>
<feature type="signal peptide" evidence="1">
    <location>
        <begin position="1"/>
        <end position="18"/>
    </location>
</feature>
<dbReference type="InterPro" id="IPR024078">
    <property type="entry name" value="LmbE-like_dom_sf"/>
</dbReference>
<reference evidence="2 3" key="1">
    <citation type="submission" date="2019-08" db="EMBL/GenBank/DDBJ databases">
        <title>Genome of Vicingus serpentipes NCIMB 15042.</title>
        <authorList>
            <person name="Bowman J.P."/>
        </authorList>
    </citation>
    <scope>NUCLEOTIDE SEQUENCE [LARGE SCALE GENOMIC DNA]</scope>
    <source>
        <strain evidence="2 3">NCIMB 15042</strain>
    </source>
</reference>
<dbReference type="InterPro" id="IPR029062">
    <property type="entry name" value="Class_I_gatase-like"/>
</dbReference>
<dbReference type="InterPro" id="IPR003737">
    <property type="entry name" value="GlcNAc_PI_deacetylase-related"/>
</dbReference>
<dbReference type="GO" id="GO:0016811">
    <property type="term" value="F:hydrolase activity, acting on carbon-nitrogen (but not peptide) bonds, in linear amides"/>
    <property type="evidence" value="ECO:0007669"/>
    <property type="project" value="TreeGrafter"/>
</dbReference>
<dbReference type="AlphaFoldDB" id="A0A5C6RVN4"/>
<dbReference type="Gene3D" id="3.40.50.10320">
    <property type="entry name" value="LmbE-like"/>
    <property type="match status" value="1"/>
</dbReference>
<gene>
    <name evidence="2" type="ORF">FRY74_05450</name>
</gene>
<dbReference type="SUPFAM" id="SSF52317">
    <property type="entry name" value="Class I glutamine amidotransferase-like"/>
    <property type="match status" value="1"/>
</dbReference>
<accession>A0A5C6RVN4</accession>
<keyword evidence="1" id="KW-0732">Signal</keyword>
<dbReference type="PANTHER" id="PTHR12993:SF11">
    <property type="entry name" value="N-ACETYLGLUCOSAMINYL-PHOSPHATIDYLINOSITOL DE-N-ACETYLASE"/>
    <property type="match status" value="1"/>
</dbReference>
<name>A0A5C6RVN4_9FLAO</name>